<accession>A0ABR0AY37</accession>
<name>A0ABR0AY37_9CRUS</name>
<keyword evidence="2" id="KW-1185">Reference proteome</keyword>
<organism evidence="1 2">
    <name type="scientific">Daphnia magna</name>
    <dbReference type="NCBI Taxonomy" id="35525"/>
    <lineage>
        <taxon>Eukaryota</taxon>
        <taxon>Metazoa</taxon>
        <taxon>Ecdysozoa</taxon>
        <taxon>Arthropoda</taxon>
        <taxon>Crustacea</taxon>
        <taxon>Branchiopoda</taxon>
        <taxon>Diplostraca</taxon>
        <taxon>Cladocera</taxon>
        <taxon>Anomopoda</taxon>
        <taxon>Daphniidae</taxon>
        <taxon>Daphnia</taxon>
    </lineage>
</organism>
<protein>
    <submittedName>
        <fullName evidence="1">Uncharacterized protein</fullName>
    </submittedName>
</protein>
<evidence type="ECO:0000313" key="1">
    <source>
        <dbReference type="EMBL" id="KAK4030051.1"/>
    </source>
</evidence>
<dbReference type="Proteomes" id="UP001234178">
    <property type="component" value="Unassembled WGS sequence"/>
</dbReference>
<gene>
    <name evidence="1" type="ORF">OUZ56_023009</name>
</gene>
<sequence>MDPVSPSFWIAFGCKQMVKAINYFWNVSMFYCSILETFRRGHPLKDENHLVGRLRCYRPTCFLNHKVLVLLATYFHSAEQLYHR</sequence>
<dbReference type="EMBL" id="JAOYFB010000039">
    <property type="protein sequence ID" value="KAK4030051.1"/>
    <property type="molecule type" value="Genomic_DNA"/>
</dbReference>
<evidence type="ECO:0000313" key="2">
    <source>
        <dbReference type="Proteomes" id="UP001234178"/>
    </source>
</evidence>
<proteinExistence type="predicted"/>
<reference evidence="1 2" key="1">
    <citation type="journal article" date="2023" name="Nucleic Acids Res.">
        <title>The hologenome of Daphnia magna reveals possible DNA methylation and microbiome-mediated evolution of the host genome.</title>
        <authorList>
            <person name="Chaturvedi A."/>
            <person name="Li X."/>
            <person name="Dhandapani V."/>
            <person name="Marshall H."/>
            <person name="Kissane S."/>
            <person name="Cuenca-Cambronero M."/>
            <person name="Asole G."/>
            <person name="Calvet F."/>
            <person name="Ruiz-Romero M."/>
            <person name="Marangio P."/>
            <person name="Guigo R."/>
            <person name="Rago D."/>
            <person name="Mirbahai L."/>
            <person name="Eastwood N."/>
            <person name="Colbourne J.K."/>
            <person name="Zhou J."/>
            <person name="Mallon E."/>
            <person name="Orsini L."/>
        </authorList>
    </citation>
    <scope>NUCLEOTIDE SEQUENCE [LARGE SCALE GENOMIC DNA]</scope>
    <source>
        <strain evidence="1">LRV0_1</strain>
    </source>
</reference>
<comment type="caution">
    <text evidence="1">The sequence shown here is derived from an EMBL/GenBank/DDBJ whole genome shotgun (WGS) entry which is preliminary data.</text>
</comment>